<dbReference type="PROSITE" id="PS00893">
    <property type="entry name" value="NUDIX_BOX"/>
    <property type="match status" value="1"/>
</dbReference>
<dbReference type="InterPro" id="IPR000086">
    <property type="entry name" value="NUDIX_hydrolase_dom"/>
</dbReference>
<dbReference type="EMBL" id="CP013264">
    <property type="protein sequence ID" value="ALR19483.1"/>
    <property type="molecule type" value="Genomic_DNA"/>
</dbReference>
<name>A0A0S3EVR0_9SPHN</name>
<dbReference type="Proteomes" id="UP000056968">
    <property type="component" value="Chromosome"/>
</dbReference>
<comment type="similarity">
    <text evidence="3">Belongs to the Nudix hydrolase family. NudC subfamily.</text>
</comment>
<dbReference type="OrthoDB" id="9791656at2"/>
<keyword evidence="5" id="KW-0479">Metal-binding</keyword>
<evidence type="ECO:0000313" key="12">
    <source>
        <dbReference type="EMBL" id="ALR19483.1"/>
    </source>
</evidence>
<dbReference type="GO" id="GO:0005829">
    <property type="term" value="C:cytosol"/>
    <property type="evidence" value="ECO:0007669"/>
    <property type="project" value="TreeGrafter"/>
</dbReference>
<comment type="cofactor">
    <cofactor evidence="1">
        <name>Mg(2+)</name>
        <dbReference type="ChEBI" id="CHEBI:18420"/>
    </cofactor>
</comment>
<dbReference type="InterPro" id="IPR049734">
    <property type="entry name" value="NudC-like_C"/>
</dbReference>
<dbReference type="InterPro" id="IPR050241">
    <property type="entry name" value="NAD-cap_RNA_hydrolase_NudC"/>
</dbReference>
<gene>
    <name evidence="12" type="ORF">ATN00_03310</name>
</gene>
<evidence type="ECO:0000256" key="4">
    <source>
        <dbReference type="ARBA" id="ARBA00012381"/>
    </source>
</evidence>
<evidence type="ECO:0000256" key="3">
    <source>
        <dbReference type="ARBA" id="ARBA00009595"/>
    </source>
</evidence>
<sequence>MHGSEASEKPLPGYVGSRLDRVDEIRSNPALLAKTFADPAALCVLLDGLDPVVVDGALAMEPLPPGAVMEDYVLLGVDPARIPIFARLIDRAAGSFTPSARSRAVVNEVSPDQAALYAGARSLVDWHARHRFCAACGSPTVPHKGGWARRCKGCDTEHFPRVDPVVIMLAEHRGRVLVGRQHRWPPRHYSALAGFLEPGETIEEAVARELKEEAGVTVHSIRYVMSQPWPFPSTLMIACMAQADDDALTLDQTEIEDAIWCDADQVRAALEGRPDAPFLTPPPMAVAWHLLDHWLAHVAPARASA</sequence>
<dbReference type="GO" id="GO:0035529">
    <property type="term" value="F:NADH pyrophosphatase activity"/>
    <property type="evidence" value="ECO:0007669"/>
    <property type="project" value="TreeGrafter"/>
</dbReference>
<dbReference type="Gene3D" id="3.90.79.10">
    <property type="entry name" value="Nucleoside Triphosphate Pyrophosphohydrolase"/>
    <property type="match status" value="1"/>
</dbReference>
<dbReference type="PANTHER" id="PTHR42904:SF6">
    <property type="entry name" value="NAD-CAPPED RNA HYDROLASE NUDT12"/>
    <property type="match status" value="1"/>
</dbReference>
<feature type="domain" description="Nudix hydrolase" evidence="11">
    <location>
        <begin position="160"/>
        <end position="286"/>
    </location>
</feature>
<keyword evidence="8" id="KW-0520">NAD</keyword>
<dbReference type="InterPro" id="IPR020476">
    <property type="entry name" value="Nudix_hydrolase"/>
</dbReference>
<dbReference type="Pfam" id="PF00293">
    <property type="entry name" value="NUDIX"/>
    <property type="match status" value="1"/>
</dbReference>
<dbReference type="PRINTS" id="PR00502">
    <property type="entry name" value="NUDIXFAMILY"/>
</dbReference>
<evidence type="ECO:0000256" key="8">
    <source>
        <dbReference type="ARBA" id="ARBA00023027"/>
    </source>
</evidence>
<accession>A0A0S3EVR0</accession>
<evidence type="ECO:0000256" key="10">
    <source>
        <dbReference type="RuleBase" id="RU003476"/>
    </source>
</evidence>
<dbReference type="STRING" id="1332080.ATN00_03310"/>
<dbReference type="GO" id="GO:0046872">
    <property type="term" value="F:metal ion binding"/>
    <property type="evidence" value="ECO:0007669"/>
    <property type="project" value="UniProtKB-KW"/>
</dbReference>
<reference evidence="12 13" key="1">
    <citation type="submission" date="2015-11" db="EMBL/GenBank/DDBJ databases">
        <title>A Two-component Flavoprotein Monooxygenase System MeaXY Responsible for para-Hydroxylation of 2-Methyl-6-ethylaniline and 2,6-Diethylaniline in Sphingobium baderi DE-13.</title>
        <authorList>
            <person name="Cheng M."/>
            <person name="Meng Q."/>
            <person name="Yang Y."/>
            <person name="Chu C."/>
            <person name="Yan X."/>
            <person name="He J."/>
            <person name="Li S."/>
        </authorList>
    </citation>
    <scope>NUCLEOTIDE SEQUENCE [LARGE SCALE GENOMIC DNA]</scope>
    <source>
        <strain evidence="12 13">DE-13</strain>
    </source>
</reference>
<dbReference type="InterPro" id="IPR015376">
    <property type="entry name" value="Znr_NADH_PPase"/>
</dbReference>
<evidence type="ECO:0000256" key="7">
    <source>
        <dbReference type="ARBA" id="ARBA00022842"/>
    </source>
</evidence>
<evidence type="ECO:0000256" key="6">
    <source>
        <dbReference type="ARBA" id="ARBA00022801"/>
    </source>
</evidence>
<comment type="catalytic activity">
    <reaction evidence="9">
        <text>a 5'-end NAD(+)-phospho-ribonucleoside in mRNA + H2O = a 5'-end phospho-adenosine-phospho-ribonucleoside in mRNA + beta-nicotinamide D-ribonucleotide + 2 H(+)</text>
        <dbReference type="Rhea" id="RHEA:60876"/>
        <dbReference type="Rhea" id="RHEA-COMP:15698"/>
        <dbReference type="Rhea" id="RHEA-COMP:15719"/>
        <dbReference type="ChEBI" id="CHEBI:14649"/>
        <dbReference type="ChEBI" id="CHEBI:15377"/>
        <dbReference type="ChEBI" id="CHEBI:15378"/>
        <dbReference type="ChEBI" id="CHEBI:144029"/>
        <dbReference type="ChEBI" id="CHEBI:144051"/>
    </reaction>
    <physiologicalReaction direction="left-to-right" evidence="9">
        <dbReference type="Rhea" id="RHEA:60877"/>
    </physiologicalReaction>
</comment>
<dbReference type="PANTHER" id="PTHR42904">
    <property type="entry name" value="NUDIX HYDROLASE, NUDC SUBFAMILY"/>
    <property type="match status" value="1"/>
</dbReference>
<evidence type="ECO:0000256" key="2">
    <source>
        <dbReference type="ARBA" id="ARBA00001947"/>
    </source>
</evidence>
<dbReference type="Gene3D" id="3.90.79.20">
    <property type="match status" value="1"/>
</dbReference>
<comment type="cofactor">
    <cofactor evidence="2">
        <name>Zn(2+)</name>
        <dbReference type="ChEBI" id="CHEBI:29105"/>
    </cofactor>
</comment>
<dbReference type="AlphaFoldDB" id="A0A0S3EVR0"/>
<dbReference type="GO" id="GO:0006742">
    <property type="term" value="P:NADP+ catabolic process"/>
    <property type="evidence" value="ECO:0007669"/>
    <property type="project" value="TreeGrafter"/>
</dbReference>
<evidence type="ECO:0000259" key="11">
    <source>
        <dbReference type="PROSITE" id="PS51462"/>
    </source>
</evidence>
<dbReference type="GO" id="GO:0019677">
    <property type="term" value="P:NAD+ catabolic process"/>
    <property type="evidence" value="ECO:0007669"/>
    <property type="project" value="TreeGrafter"/>
</dbReference>
<proteinExistence type="inferred from homology"/>
<dbReference type="SUPFAM" id="SSF55811">
    <property type="entry name" value="Nudix"/>
    <property type="match status" value="1"/>
</dbReference>
<dbReference type="PROSITE" id="PS51462">
    <property type="entry name" value="NUDIX"/>
    <property type="match status" value="1"/>
</dbReference>
<evidence type="ECO:0000256" key="5">
    <source>
        <dbReference type="ARBA" id="ARBA00022723"/>
    </source>
</evidence>
<keyword evidence="7" id="KW-0460">Magnesium</keyword>
<dbReference type="RefSeq" id="WP_062062125.1">
    <property type="nucleotide sequence ID" value="NZ_CP013264.1"/>
</dbReference>
<dbReference type="Pfam" id="PF09297">
    <property type="entry name" value="Zn_ribbon_NUD"/>
    <property type="match status" value="1"/>
</dbReference>
<evidence type="ECO:0000313" key="13">
    <source>
        <dbReference type="Proteomes" id="UP000056968"/>
    </source>
</evidence>
<evidence type="ECO:0000256" key="1">
    <source>
        <dbReference type="ARBA" id="ARBA00001946"/>
    </source>
</evidence>
<dbReference type="InterPro" id="IPR020084">
    <property type="entry name" value="NUDIX_hydrolase_CS"/>
</dbReference>
<dbReference type="EC" id="3.6.1.22" evidence="4"/>
<dbReference type="CDD" id="cd03429">
    <property type="entry name" value="NUDIX_NADH_pyrophosphatase_Nudt13"/>
    <property type="match status" value="1"/>
</dbReference>
<dbReference type="KEGG" id="sbd:ATN00_03310"/>
<protein>
    <recommendedName>
        <fullName evidence="4">NAD(+) diphosphatase</fullName>
        <ecNumber evidence="4">3.6.1.22</ecNumber>
    </recommendedName>
</protein>
<dbReference type="NCBIfam" id="NF001299">
    <property type="entry name" value="PRK00241.1"/>
    <property type="match status" value="1"/>
</dbReference>
<keyword evidence="13" id="KW-1185">Reference proteome</keyword>
<dbReference type="InterPro" id="IPR015797">
    <property type="entry name" value="NUDIX_hydrolase-like_dom_sf"/>
</dbReference>
<evidence type="ECO:0000256" key="9">
    <source>
        <dbReference type="ARBA" id="ARBA00023679"/>
    </source>
</evidence>
<keyword evidence="6 10" id="KW-0378">Hydrolase</keyword>
<organism evidence="12 13">
    <name type="scientific">Sphingobium baderi</name>
    <dbReference type="NCBI Taxonomy" id="1332080"/>
    <lineage>
        <taxon>Bacteria</taxon>
        <taxon>Pseudomonadati</taxon>
        <taxon>Pseudomonadota</taxon>
        <taxon>Alphaproteobacteria</taxon>
        <taxon>Sphingomonadales</taxon>
        <taxon>Sphingomonadaceae</taxon>
        <taxon>Sphingobium</taxon>
    </lineage>
</organism>